<gene>
    <name evidence="1" type="ORF">HPB47_015645</name>
</gene>
<dbReference type="Proteomes" id="UP000805193">
    <property type="component" value="Unassembled WGS sequence"/>
</dbReference>
<dbReference type="EMBL" id="JABSTQ010004304">
    <property type="protein sequence ID" value="KAG0442657.1"/>
    <property type="molecule type" value="Genomic_DNA"/>
</dbReference>
<organism evidence="1 2">
    <name type="scientific">Ixodes persulcatus</name>
    <name type="common">Taiga tick</name>
    <dbReference type="NCBI Taxonomy" id="34615"/>
    <lineage>
        <taxon>Eukaryota</taxon>
        <taxon>Metazoa</taxon>
        <taxon>Ecdysozoa</taxon>
        <taxon>Arthropoda</taxon>
        <taxon>Chelicerata</taxon>
        <taxon>Arachnida</taxon>
        <taxon>Acari</taxon>
        <taxon>Parasitiformes</taxon>
        <taxon>Ixodida</taxon>
        <taxon>Ixodoidea</taxon>
        <taxon>Ixodidae</taxon>
        <taxon>Ixodinae</taxon>
        <taxon>Ixodes</taxon>
    </lineage>
</organism>
<comment type="caution">
    <text evidence="1">The sequence shown here is derived from an EMBL/GenBank/DDBJ whole genome shotgun (WGS) entry which is preliminary data.</text>
</comment>
<keyword evidence="2" id="KW-1185">Reference proteome</keyword>
<evidence type="ECO:0000313" key="2">
    <source>
        <dbReference type="Proteomes" id="UP000805193"/>
    </source>
</evidence>
<sequence>MDARHLLNFVPRGVNHLILHLGTNDLATAGVSLALTRFNSKAQGINGSFHHLSHQTQNTFFMDHCLDHLPVRLVMAADGVHASFAGVSYLEWNVHRLLQQCRRRGAHMWWDHATSRGPTNDPGLNMAAGPLLDAAPSDDCAHTPLHLRCPDPADLPDPGFGGGLSEFSALQPSAFAPKCFAQSDHEIACGSLANASPPPFEDNPKRPALETGPVGRVNRIPRPTLPPRYSLRDTFGDVVRPQRD</sequence>
<protein>
    <submittedName>
        <fullName evidence="1">Uncharacterized protein</fullName>
    </submittedName>
</protein>
<reference evidence="1 2" key="1">
    <citation type="journal article" date="2020" name="Cell">
        <title>Large-Scale Comparative Analyses of Tick Genomes Elucidate Their Genetic Diversity and Vector Capacities.</title>
        <authorList>
            <consortium name="Tick Genome and Microbiome Consortium (TIGMIC)"/>
            <person name="Jia N."/>
            <person name="Wang J."/>
            <person name="Shi W."/>
            <person name="Du L."/>
            <person name="Sun Y."/>
            <person name="Zhan W."/>
            <person name="Jiang J.F."/>
            <person name="Wang Q."/>
            <person name="Zhang B."/>
            <person name="Ji P."/>
            <person name="Bell-Sakyi L."/>
            <person name="Cui X.M."/>
            <person name="Yuan T.T."/>
            <person name="Jiang B.G."/>
            <person name="Yang W.F."/>
            <person name="Lam T.T."/>
            <person name="Chang Q.C."/>
            <person name="Ding S.J."/>
            <person name="Wang X.J."/>
            <person name="Zhu J.G."/>
            <person name="Ruan X.D."/>
            <person name="Zhao L."/>
            <person name="Wei J.T."/>
            <person name="Ye R.Z."/>
            <person name="Que T.C."/>
            <person name="Du C.H."/>
            <person name="Zhou Y.H."/>
            <person name="Cheng J.X."/>
            <person name="Dai P.F."/>
            <person name="Guo W.B."/>
            <person name="Han X.H."/>
            <person name="Huang E.J."/>
            <person name="Li L.F."/>
            <person name="Wei W."/>
            <person name="Gao Y.C."/>
            <person name="Liu J.Z."/>
            <person name="Shao H.Z."/>
            <person name="Wang X."/>
            <person name="Wang C.C."/>
            <person name="Yang T.C."/>
            <person name="Huo Q.B."/>
            <person name="Li W."/>
            <person name="Chen H.Y."/>
            <person name="Chen S.E."/>
            <person name="Zhou L.G."/>
            <person name="Ni X.B."/>
            <person name="Tian J.H."/>
            <person name="Sheng Y."/>
            <person name="Liu T."/>
            <person name="Pan Y.S."/>
            <person name="Xia L.Y."/>
            <person name="Li J."/>
            <person name="Zhao F."/>
            <person name="Cao W.C."/>
        </authorList>
    </citation>
    <scope>NUCLEOTIDE SEQUENCE [LARGE SCALE GENOMIC DNA]</scope>
    <source>
        <strain evidence="1">Iper-2018</strain>
    </source>
</reference>
<evidence type="ECO:0000313" key="1">
    <source>
        <dbReference type="EMBL" id="KAG0442657.1"/>
    </source>
</evidence>
<proteinExistence type="predicted"/>
<name>A0AC60QWJ0_IXOPE</name>
<accession>A0AC60QWJ0</accession>